<proteinExistence type="inferred from homology"/>
<evidence type="ECO:0000256" key="3">
    <source>
        <dbReference type="ARBA" id="ARBA00023082"/>
    </source>
</evidence>
<evidence type="ECO:0000313" key="9">
    <source>
        <dbReference type="EMBL" id="GBG14103.1"/>
    </source>
</evidence>
<evidence type="ECO:0000256" key="2">
    <source>
        <dbReference type="ARBA" id="ARBA00023015"/>
    </source>
</evidence>
<dbReference type="SUPFAM" id="SSF88946">
    <property type="entry name" value="Sigma2 domain of RNA polymerase sigma factors"/>
    <property type="match status" value="1"/>
</dbReference>
<evidence type="ECO:0000256" key="6">
    <source>
        <dbReference type="HAMAP-Rule" id="MF_00962"/>
    </source>
</evidence>
<keyword evidence="10" id="KW-1185">Reference proteome</keyword>
<keyword evidence="2 6" id="KW-0805">Transcription regulation</keyword>
<comment type="subcellular location">
    <subcellularLocation>
        <location evidence="6">Cytoplasm</location>
    </subcellularLocation>
</comment>
<dbReference type="GO" id="GO:0003677">
    <property type="term" value="F:DNA binding"/>
    <property type="evidence" value="ECO:0007669"/>
    <property type="project" value="UniProtKB-UniRule"/>
</dbReference>
<keyword evidence="3 6" id="KW-0731">Sigma factor</keyword>
<dbReference type="PRINTS" id="PR00046">
    <property type="entry name" value="SIGMA70FCT"/>
</dbReference>
<keyword evidence="1 6" id="KW-0963">Cytoplasm</keyword>
<dbReference type="NCBIfam" id="NF005413">
    <property type="entry name" value="PRK06986.1"/>
    <property type="match status" value="1"/>
</dbReference>
<dbReference type="InterPro" id="IPR014284">
    <property type="entry name" value="RNA_pol_sigma-70_dom"/>
</dbReference>
<comment type="caution">
    <text evidence="9">The sequence shown here is derived from an EMBL/GenBank/DDBJ whole genome shotgun (WGS) entry which is preliminary data.</text>
</comment>
<dbReference type="Pfam" id="PF04539">
    <property type="entry name" value="Sigma70_r3"/>
    <property type="match status" value="1"/>
</dbReference>
<keyword evidence="9" id="KW-0966">Cell projection</keyword>
<keyword evidence="5 6" id="KW-0804">Transcription</keyword>
<accession>A0A2R5FB26</accession>
<organism evidence="9 10">
    <name type="scientific">Novimethylophilus kurashikiensis</name>
    <dbReference type="NCBI Taxonomy" id="1825523"/>
    <lineage>
        <taxon>Bacteria</taxon>
        <taxon>Pseudomonadati</taxon>
        <taxon>Pseudomonadota</taxon>
        <taxon>Betaproteobacteria</taxon>
        <taxon>Nitrosomonadales</taxon>
        <taxon>Methylophilaceae</taxon>
        <taxon>Novimethylophilus</taxon>
    </lineage>
</organism>
<dbReference type="GO" id="GO:0006352">
    <property type="term" value="P:DNA-templated transcription initiation"/>
    <property type="evidence" value="ECO:0007669"/>
    <property type="project" value="UniProtKB-UniRule"/>
</dbReference>
<evidence type="ECO:0000259" key="7">
    <source>
        <dbReference type="PROSITE" id="PS00715"/>
    </source>
</evidence>
<comment type="similarity">
    <text evidence="6">Belongs to the sigma-70 factor family. FliA subfamily.</text>
</comment>
<comment type="caution">
    <text evidence="6">Lacks conserved residue(s) required for the propagation of feature annotation.</text>
</comment>
<dbReference type="InterPro" id="IPR012845">
    <property type="entry name" value="RNA_pol_sigma_FliA_WhiG"/>
</dbReference>
<dbReference type="InterPro" id="IPR028617">
    <property type="entry name" value="Sigma70_FliA"/>
</dbReference>
<dbReference type="EMBL" id="BDOQ01000006">
    <property type="protein sequence ID" value="GBG14103.1"/>
    <property type="molecule type" value="Genomic_DNA"/>
</dbReference>
<dbReference type="InterPro" id="IPR007630">
    <property type="entry name" value="RNA_pol_sigma70_r4"/>
</dbReference>
<dbReference type="NCBIfam" id="TIGR02937">
    <property type="entry name" value="sigma70-ECF"/>
    <property type="match status" value="1"/>
</dbReference>
<dbReference type="InterPro" id="IPR007627">
    <property type="entry name" value="RNA_pol_sigma70_r2"/>
</dbReference>
<feature type="domain" description="RNA polymerase sigma-70" evidence="7">
    <location>
        <begin position="37"/>
        <end position="50"/>
    </location>
</feature>
<dbReference type="Proteomes" id="UP000245081">
    <property type="component" value="Unassembled WGS sequence"/>
</dbReference>
<protein>
    <recommendedName>
        <fullName evidence="6">RNA polymerase sigma factor FliA</fullName>
    </recommendedName>
    <alternativeName>
        <fullName evidence="6">RNA polymerase sigma factor for flagellar operon</fullName>
    </alternativeName>
    <alternativeName>
        <fullName evidence="6">Sigma F</fullName>
    </alternativeName>
    <alternativeName>
        <fullName evidence="6">Sigma-28</fullName>
    </alternativeName>
</protein>
<feature type="short sequence motif" description="Interaction with polymerase core subunit RpoC" evidence="6">
    <location>
        <begin position="37"/>
        <end position="40"/>
    </location>
</feature>
<evidence type="ECO:0000313" key="10">
    <source>
        <dbReference type="Proteomes" id="UP000245081"/>
    </source>
</evidence>
<gene>
    <name evidence="6 9" type="primary">fliA</name>
    <name evidence="9" type="ORF">NMK_1663</name>
</gene>
<reference evidence="9 10" key="1">
    <citation type="journal article" date="2018" name="Environ. Microbiol.">
        <title>Isolation and genomic characterization of Novimethylophilus kurashikiensis gen. nov. sp. nov., a new lanthanide-dependent methylotrophic species of Methylophilaceae.</title>
        <authorList>
            <person name="Lv H."/>
            <person name="Sahin N."/>
            <person name="Tani A."/>
        </authorList>
    </citation>
    <scope>NUCLEOTIDE SEQUENCE [LARGE SCALE GENOMIC DNA]</scope>
    <source>
        <strain evidence="9 10">La2-4</strain>
    </source>
</reference>
<name>A0A2R5FB26_9PROT</name>
<dbReference type="PROSITE" id="PS00716">
    <property type="entry name" value="SIGMA70_2"/>
    <property type="match status" value="1"/>
</dbReference>
<dbReference type="PANTHER" id="PTHR30385:SF7">
    <property type="entry name" value="RNA POLYMERASE SIGMA FACTOR FLIA"/>
    <property type="match status" value="1"/>
</dbReference>
<dbReference type="GO" id="GO:0016987">
    <property type="term" value="F:sigma factor activity"/>
    <property type="evidence" value="ECO:0007669"/>
    <property type="project" value="UniProtKB-UniRule"/>
</dbReference>
<dbReference type="InterPro" id="IPR013324">
    <property type="entry name" value="RNA_pol_sigma_r3/r4-like"/>
</dbReference>
<dbReference type="CDD" id="cd06171">
    <property type="entry name" value="Sigma70_r4"/>
    <property type="match status" value="1"/>
</dbReference>
<dbReference type="AlphaFoldDB" id="A0A2R5FB26"/>
<dbReference type="Pfam" id="PF04545">
    <property type="entry name" value="Sigma70_r4"/>
    <property type="match status" value="1"/>
</dbReference>
<dbReference type="PANTHER" id="PTHR30385">
    <property type="entry name" value="SIGMA FACTOR F FLAGELLAR"/>
    <property type="match status" value="1"/>
</dbReference>
<dbReference type="Gene3D" id="1.10.1740.10">
    <property type="match status" value="1"/>
</dbReference>
<dbReference type="PROSITE" id="PS00715">
    <property type="entry name" value="SIGMA70_1"/>
    <property type="match status" value="1"/>
</dbReference>
<dbReference type="InterPro" id="IPR007624">
    <property type="entry name" value="RNA_pol_sigma70_r3"/>
</dbReference>
<dbReference type="Gene3D" id="1.20.140.160">
    <property type="match status" value="1"/>
</dbReference>
<dbReference type="PIRSF" id="PIRSF000770">
    <property type="entry name" value="RNA_pol_sigma-SigE/K"/>
    <property type="match status" value="1"/>
</dbReference>
<dbReference type="RefSeq" id="WP_109015302.1">
    <property type="nucleotide sequence ID" value="NZ_BDOQ01000006.1"/>
</dbReference>
<dbReference type="InterPro" id="IPR013325">
    <property type="entry name" value="RNA_pol_sigma_r2"/>
</dbReference>
<evidence type="ECO:0000256" key="4">
    <source>
        <dbReference type="ARBA" id="ARBA00023125"/>
    </source>
</evidence>
<feature type="DNA-binding region" description="H-T-H motif" evidence="6">
    <location>
        <begin position="200"/>
        <end position="219"/>
    </location>
</feature>
<evidence type="ECO:0000259" key="8">
    <source>
        <dbReference type="PROSITE" id="PS00716"/>
    </source>
</evidence>
<dbReference type="NCBIfam" id="TIGR02479">
    <property type="entry name" value="FliA_WhiG"/>
    <property type="match status" value="1"/>
</dbReference>
<comment type="function">
    <text evidence="6">Sigma factors are initiation factors that promote the attachment of RNA polymerase to specific initiation sites and are then released. This sigma factor controls the expression of flagella-related genes.</text>
</comment>
<evidence type="ECO:0000256" key="5">
    <source>
        <dbReference type="ARBA" id="ARBA00023163"/>
    </source>
</evidence>
<dbReference type="SUPFAM" id="SSF88659">
    <property type="entry name" value="Sigma3 and sigma4 domains of RNA polymerase sigma factors"/>
    <property type="match status" value="2"/>
</dbReference>
<keyword evidence="9" id="KW-0282">Flagellum</keyword>
<feature type="domain" description="RNA polymerase sigma-70" evidence="8">
    <location>
        <begin position="199"/>
        <end position="225"/>
    </location>
</feature>
<evidence type="ECO:0000256" key="1">
    <source>
        <dbReference type="ARBA" id="ARBA00022490"/>
    </source>
</evidence>
<keyword evidence="4 6" id="KW-0238">DNA-binding</keyword>
<keyword evidence="9" id="KW-0969">Cilium</keyword>
<sequence length="234" mass="26609">MPLHYVENRSAVEFAPLVKKIAYQLAAKLPASVQVEDLMQAGMIGLLDAIGHFDANQGAQFETYASQRIRGAMLDELREIDWVPRSVRKNARGIERAMTALQQNLGRAPTEQEIAEHMQVPLAEYQDMLADARGHQLVYYEDFHNDDGDPIELNLSDGRPNPFETIQDEGMRRALIEAIDELPEREKLMMAMYYQEDLNLKEIGAVLGVSESRVCQIHSQAVMRLRSKLRDWIG</sequence>
<dbReference type="Pfam" id="PF04542">
    <property type="entry name" value="Sigma70_r2"/>
    <property type="match status" value="1"/>
</dbReference>
<dbReference type="HAMAP" id="MF_00962">
    <property type="entry name" value="Sigma70_FliA"/>
    <property type="match status" value="1"/>
</dbReference>
<dbReference type="OrthoDB" id="9799825at2"/>
<feature type="region of interest" description="Sigma-70 factor domain-4" evidence="6">
    <location>
        <begin position="178"/>
        <end position="226"/>
    </location>
</feature>
<dbReference type="InterPro" id="IPR000943">
    <property type="entry name" value="RNA_pol_sigma70"/>
</dbReference>
<dbReference type="GO" id="GO:0005737">
    <property type="term" value="C:cytoplasm"/>
    <property type="evidence" value="ECO:0007669"/>
    <property type="project" value="UniProtKB-SubCell"/>
</dbReference>
<dbReference type="GO" id="GO:0003899">
    <property type="term" value="F:DNA-directed RNA polymerase activity"/>
    <property type="evidence" value="ECO:0007669"/>
    <property type="project" value="InterPro"/>
</dbReference>